<dbReference type="Proteomes" id="UP000026961">
    <property type="component" value="Chromosome 7"/>
</dbReference>
<accession>A0A0E0AFS2</accession>
<protein>
    <submittedName>
        <fullName evidence="1">Uncharacterized protein</fullName>
    </submittedName>
</protein>
<reference evidence="1" key="2">
    <citation type="submission" date="2018-05" db="EMBL/GenBank/DDBJ databases">
        <title>OgluRS3 (Oryza glumaepatula Reference Sequence Version 3).</title>
        <authorList>
            <person name="Zhang J."/>
            <person name="Kudrna D."/>
            <person name="Lee S."/>
            <person name="Talag J."/>
            <person name="Welchert J."/>
            <person name="Wing R.A."/>
        </authorList>
    </citation>
    <scope>NUCLEOTIDE SEQUENCE [LARGE SCALE GENOMIC DNA]</scope>
</reference>
<dbReference type="HOGENOM" id="CLU_128977_0_0_1"/>
<evidence type="ECO:0000313" key="2">
    <source>
        <dbReference type="Proteomes" id="UP000026961"/>
    </source>
</evidence>
<keyword evidence="2" id="KW-1185">Reference proteome</keyword>
<proteinExistence type="predicted"/>
<sequence length="146" mass="16663">MGMSSPANTGRTGRARWWMEQARPRQYCNHGEEFDGGGSLSLPAPWEELMLTAGRRHRWVVVGWGHWWAVASGVADERWGRAATSGAGGGLRRRRIGCWGWVVVTPRRALGESSDVGCWGRWWRRRVQRWGLGRGGKEQRRHELSR</sequence>
<dbReference type="EnsemblPlants" id="OGLUM07G02510.1">
    <property type="protein sequence ID" value="OGLUM07G02510.1"/>
    <property type="gene ID" value="OGLUM07G02510"/>
</dbReference>
<dbReference type="Gramene" id="OGLUM07G02510.1">
    <property type="protein sequence ID" value="OGLUM07G02510.1"/>
    <property type="gene ID" value="OGLUM07G02510"/>
</dbReference>
<name>A0A0E0AFS2_9ORYZ</name>
<reference evidence="1" key="1">
    <citation type="submission" date="2015-04" db="UniProtKB">
        <authorList>
            <consortium name="EnsemblPlants"/>
        </authorList>
    </citation>
    <scope>IDENTIFICATION</scope>
</reference>
<dbReference type="AlphaFoldDB" id="A0A0E0AFS2"/>
<organism evidence="1">
    <name type="scientific">Oryza glumipatula</name>
    <dbReference type="NCBI Taxonomy" id="40148"/>
    <lineage>
        <taxon>Eukaryota</taxon>
        <taxon>Viridiplantae</taxon>
        <taxon>Streptophyta</taxon>
        <taxon>Embryophyta</taxon>
        <taxon>Tracheophyta</taxon>
        <taxon>Spermatophyta</taxon>
        <taxon>Magnoliopsida</taxon>
        <taxon>Liliopsida</taxon>
        <taxon>Poales</taxon>
        <taxon>Poaceae</taxon>
        <taxon>BOP clade</taxon>
        <taxon>Oryzoideae</taxon>
        <taxon>Oryzeae</taxon>
        <taxon>Oryzinae</taxon>
        <taxon>Oryza</taxon>
    </lineage>
</organism>
<evidence type="ECO:0000313" key="1">
    <source>
        <dbReference type="EnsemblPlants" id="OGLUM07G02510.1"/>
    </source>
</evidence>